<keyword evidence="3" id="KW-1185">Reference proteome</keyword>
<comment type="caution">
    <text evidence="2">The sequence shown here is derived from an EMBL/GenBank/DDBJ whole genome shotgun (WGS) entry which is preliminary data.</text>
</comment>
<evidence type="ECO:0000256" key="1">
    <source>
        <dbReference type="SAM" id="MobiDB-lite"/>
    </source>
</evidence>
<feature type="region of interest" description="Disordered" evidence="1">
    <location>
        <begin position="136"/>
        <end position="160"/>
    </location>
</feature>
<reference evidence="3" key="1">
    <citation type="journal article" date="2019" name="Int. J. Syst. Evol. Microbiol.">
        <title>The Global Catalogue of Microorganisms (GCM) 10K type strain sequencing project: providing services to taxonomists for standard genome sequencing and annotation.</title>
        <authorList>
            <consortium name="The Broad Institute Genomics Platform"/>
            <consortium name="The Broad Institute Genome Sequencing Center for Infectious Disease"/>
            <person name="Wu L."/>
            <person name="Ma J."/>
        </authorList>
    </citation>
    <scope>NUCLEOTIDE SEQUENCE [LARGE SCALE GENOMIC DNA]</scope>
    <source>
        <strain evidence="3">JCM 18055</strain>
    </source>
</reference>
<dbReference type="Proteomes" id="UP001500325">
    <property type="component" value="Unassembled WGS sequence"/>
</dbReference>
<dbReference type="EMBL" id="BAABIC010000022">
    <property type="protein sequence ID" value="GAA4706439.1"/>
    <property type="molecule type" value="Genomic_DNA"/>
</dbReference>
<sequence length="160" mass="16349">MTVLPATPARRPVPGPCHARREEQPTVALPAVPRPRVPGHGGFPDRRARPGRSPLPGAHRAQPDPHEVLRLPAAPASAERLLRPVAIQHADRRTLRASPVVHGAATAAYTVAARAGSLATLAAMLVLGGAVAASADGTVPSGPAATTVTTLQDPAGMPTE</sequence>
<protein>
    <submittedName>
        <fullName evidence="2">Uncharacterized protein</fullName>
    </submittedName>
</protein>
<gene>
    <name evidence="2" type="ORF">GCM10023215_53520</name>
</gene>
<feature type="region of interest" description="Disordered" evidence="1">
    <location>
        <begin position="1"/>
        <end position="67"/>
    </location>
</feature>
<accession>A0ABP8XII9</accession>
<name>A0ABP8XII9_9PSEU</name>
<organism evidence="2 3">
    <name type="scientific">Pseudonocardia yuanmonensis</name>
    <dbReference type="NCBI Taxonomy" id="1095914"/>
    <lineage>
        <taxon>Bacteria</taxon>
        <taxon>Bacillati</taxon>
        <taxon>Actinomycetota</taxon>
        <taxon>Actinomycetes</taxon>
        <taxon>Pseudonocardiales</taxon>
        <taxon>Pseudonocardiaceae</taxon>
        <taxon>Pseudonocardia</taxon>
    </lineage>
</organism>
<evidence type="ECO:0000313" key="2">
    <source>
        <dbReference type="EMBL" id="GAA4706439.1"/>
    </source>
</evidence>
<proteinExistence type="predicted"/>
<evidence type="ECO:0000313" key="3">
    <source>
        <dbReference type="Proteomes" id="UP001500325"/>
    </source>
</evidence>